<dbReference type="OrthoDB" id="16572at2759"/>
<evidence type="ECO:0000259" key="15">
    <source>
        <dbReference type="Pfam" id="PF07885"/>
    </source>
</evidence>
<accession>A0A151Z2J9</accession>
<evidence type="ECO:0000256" key="9">
    <source>
        <dbReference type="ARBA" id="ARBA00023136"/>
    </source>
</evidence>
<sequence>MEKEEFYPYRLQSSSKVKLQGGQSTHALKYSNTIGDNLFQGNTSTSNNNNNNNNSSNSVSQNVMNQSSRNFKGLVDQEFLDELAGRDNDEVEYGGVGVGDNYDQESDSADDRDDSSKVEDFNNKELIDYEEEYKKRLFLKTYTRVYKRVDFYMEHINIAFSIVSIALFIVLSYLPSIPKSINLLLFAISIFLLVDFFRTFVFAKNKLTFFKKRNTILDIITLLPILVTLLPNEFVPITPLGFLRVLRILKAPRLFKLHGVTTLVNKIASLILSIIILIVLFASLITEIEKVSFHDSLYFAVVTLSTVGYGDITPKTVLGRWVVITMITTALLYLPLQINQLLSTLSINKPWHGAYKPNKKKNFVMIVGQIYQAPLNVFLNELYFNSRIKQLPAIILSNNDPPDYWSDLAAKYKGTATAIRYLKGTPGLAQDIERSSLERSKSIFIFSKKNKSDSLSDDNENILRILAIRSFSSSIPIFAQVMDPRNKFKMLSAGATQVLSIQELKMNLLAQSVLSPGFLTLVINLLRSDLRHYSDLDEYGYGNSYEIFTQPFSPSFYGLTFGEVVRMVYNAYGMILFGIEIWVNDQKIVKINPKHSLEIQEGFYGILMAKNKSSSKKIKFATLDFVQMYQESMKLSVQIHNEYGLSDKECKLAWEYDTEINQYQSKLKFIHKVDPSEKRKSLKKLLLEKKKVILNQQTITAQDISSPYDTKTQPTQNNSYNPNNNNNNNILNNNNNFTDMLKNIGQQQQQQQQITKIQSNPLLQPLPDVSEQQKDQQPIDQQQPNLLKQSVEIPIPVPPPLPLENASYQGYGVKKWKKKKEFTREIEEALVYSVETIDSINNHIILAGNNLKCIDNFIGPLRAPYIKHFDPIVILTENFKVSEWIYIDKYQDVYIIEGIPYDLGDLKRAGIMKCLKVVILSNNEPNSDSIFNDRESLLASISVKSAMKFNSQIFPIYEINNPINLKFLPGNSNWKQNDPLHYASSFAAGNVFSMSLFDSLLCQCFFNRNLLTLIKLLVGDQSNKKNLIKTFQVPLPDHFIHHRFGYLFETLVRSNIICIGMLRSRKANLNNLTPVGSPSIIDGAMNDGIEMNPITSSLDSDGSYVLTNPLSNTILRESDKLFILIRVSNNLDE</sequence>
<dbReference type="InterPro" id="IPR047871">
    <property type="entry name" value="K_chnl_Slo-like"/>
</dbReference>
<dbReference type="SUPFAM" id="SSF51735">
    <property type="entry name" value="NAD(P)-binding Rossmann-fold domains"/>
    <property type="match status" value="1"/>
</dbReference>
<proteinExistence type="predicted"/>
<feature type="transmembrane region" description="Helical" evidence="13">
    <location>
        <begin position="215"/>
        <end position="243"/>
    </location>
</feature>
<dbReference type="Proteomes" id="UP000076078">
    <property type="component" value="Unassembled WGS sequence"/>
</dbReference>
<feature type="compositionally biased region" description="Acidic residues" evidence="12">
    <location>
        <begin position="102"/>
        <end position="113"/>
    </location>
</feature>
<comment type="catalytic activity">
    <reaction evidence="11">
        <text>K(+)(in) = K(+)(out)</text>
        <dbReference type="Rhea" id="RHEA:29463"/>
        <dbReference type="ChEBI" id="CHEBI:29103"/>
    </reaction>
</comment>
<feature type="domain" description="RCK N-terminal" evidence="16">
    <location>
        <begin position="840"/>
        <end position="950"/>
    </location>
</feature>
<evidence type="ECO:0000313" key="18">
    <source>
        <dbReference type="Proteomes" id="UP000076078"/>
    </source>
</evidence>
<dbReference type="GO" id="GO:0005886">
    <property type="term" value="C:plasma membrane"/>
    <property type="evidence" value="ECO:0007669"/>
    <property type="project" value="UniProtKB-SubCell"/>
</dbReference>
<feature type="domain" description="RCK N-terminal" evidence="16">
    <location>
        <begin position="359"/>
        <end position="478"/>
    </location>
</feature>
<evidence type="ECO:0000313" key="17">
    <source>
        <dbReference type="EMBL" id="KYQ88167.1"/>
    </source>
</evidence>
<keyword evidence="8" id="KW-0406">Ion transport</keyword>
<dbReference type="Gene3D" id="3.40.50.720">
    <property type="entry name" value="NAD(P)-binding Rossmann-like Domain"/>
    <property type="match status" value="2"/>
</dbReference>
<dbReference type="PANTHER" id="PTHR10027:SF10">
    <property type="entry name" value="SLOWPOKE 2, ISOFORM D"/>
    <property type="match status" value="1"/>
</dbReference>
<feature type="transmembrane region" description="Helical" evidence="13">
    <location>
        <begin position="318"/>
        <end position="336"/>
    </location>
</feature>
<feature type="region of interest" description="Disordered" evidence="12">
    <location>
        <begin position="39"/>
        <end position="62"/>
    </location>
</feature>
<keyword evidence="7 13" id="KW-1133">Transmembrane helix</keyword>
<dbReference type="OMA" id="NWNTGDN"/>
<feature type="compositionally biased region" description="Polar residues" evidence="12">
    <location>
        <begin position="704"/>
        <end position="716"/>
    </location>
</feature>
<keyword evidence="4 13" id="KW-0812">Transmembrane</keyword>
<dbReference type="Pfam" id="PF22614">
    <property type="entry name" value="Slo-like_RCK"/>
    <property type="match status" value="2"/>
</dbReference>
<feature type="transmembrane region" description="Helical" evidence="13">
    <location>
        <begin position="156"/>
        <end position="175"/>
    </location>
</feature>
<evidence type="ECO:0000256" key="4">
    <source>
        <dbReference type="ARBA" id="ARBA00022692"/>
    </source>
</evidence>
<keyword evidence="6" id="KW-0630">Potassium</keyword>
<feature type="transmembrane region" description="Helical" evidence="13">
    <location>
        <begin position="263"/>
        <end position="284"/>
    </location>
</feature>
<dbReference type="InParanoid" id="A0A151Z2J9"/>
<comment type="subcellular location">
    <subcellularLocation>
        <location evidence="1">Cell membrane</location>
        <topology evidence="1">Multi-pass membrane protein</topology>
    </subcellularLocation>
</comment>
<feature type="domain" description="Potassium channel" evidence="15">
    <location>
        <begin position="274"/>
        <end position="344"/>
    </location>
</feature>
<comment type="caution">
    <text evidence="17">The sequence shown here is derived from an EMBL/GenBank/DDBJ whole genome shotgun (WGS) entry which is preliminary data.</text>
</comment>
<dbReference type="STRING" id="361077.A0A151Z2J9"/>
<evidence type="ECO:0000259" key="16">
    <source>
        <dbReference type="Pfam" id="PF22614"/>
    </source>
</evidence>
<evidence type="ECO:0000256" key="2">
    <source>
        <dbReference type="ARBA" id="ARBA00022448"/>
    </source>
</evidence>
<keyword evidence="18" id="KW-1185">Reference proteome</keyword>
<dbReference type="SUPFAM" id="SSF81324">
    <property type="entry name" value="Voltage-gated potassium channels"/>
    <property type="match status" value="1"/>
</dbReference>
<feature type="domain" description="Calcium-activated potassium channel BK alpha subunit" evidence="14">
    <location>
        <begin position="497"/>
        <end position="579"/>
    </location>
</feature>
<dbReference type="InterPro" id="IPR013099">
    <property type="entry name" value="K_chnl_dom"/>
</dbReference>
<evidence type="ECO:0000256" key="1">
    <source>
        <dbReference type="ARBA" id="ARBA00004651"/>
    </source>
</evidence>
<keyword evidence="5" id="KW-0631">Potassium channel</keyword>
<evidence type="ECO:0000256" key="7">
    <source>
        <dbReference type="ARBA" id="ARBA00022989"/>
    </source>
</evidence>
<dbReference type="PANTHER" id="PTHR10027">
    <property type="entry name" value="CALCIUM-ACTIVATED POTASSIUM CHANNEL ALPHA CHAIN"/>
    <property type="match status" value="1"/>
</dbReference>
<dbReference type="Pfam" id="PF03493">
    <property type="entry name" value="BK_channel_a"/>
    <property type="match status" value="1"/>
</dbReference>
<evidence type="ECO:0000256" key="3">
    <source>
        <dbReference type="ARBA" id="ARBA00022538"/>
    </source>
</evidence>
<evidence type="ECO:0000256" key="13">
    <source>
        <dbReference type="SAM" id="Phobius"/>
    </source>
</evidence>
<feature type="transmembrane region" description="Helical" evidence="13">
    <location>
        <begin position="181"/>
        <end position="203"/>
    </location>
</feature>
<feature type="region of interest" description="Disordered" evidence="12">
    <location>
        <begin position="90"/>
        <end position="117"/>
    </location>
</feature>
<evidence type="ECO:0000256" key="6">
    <source>
        <dbReference type="ARBA" id="ARBA00022958"/>
    </source>
</evidence>
<evidence type="ECO:0000256" key="11">
    <source>
        <dbReference type="ARBA" id="ARBA00034430"/>
    </source>
</evidence>
<dbReference type="InterPro" id="IPR003148">
    <property type="entry name" value="RCK_N"/>
</dbReference>
<dbReference type="EMBL" id="LODT01000053">
    <property type="protein sequence ID" value="KYQ88167.1"/>
    <property type="molecule type" value="Genomic_DNA"/>
</dbReference>
<dbReference type="AlphaFoldDB" id="A0A151Z2J9"/>
<keyword evidence="3" id="KW-0633">Potassium transport</keyword>
<keyword evidence="10 17" id="KW-0407">Ion channel</keyword>
<evidence type="ECO:0000256" key="5">
    <source>
        <dbReference type="ARBA" id="ARBA00022826"/>
    </source>
</evidence>
<feature type="region of interest" description="Disordered" evidence="12">
    <location>
        <begin position="704"/>
        <end position="737"/>
    </location>
</feature>
<evidence type="ECO:0000256" key="10">
    <source>
        <dbReference type="ARBA" id="ARBA00023303"/>
    </source>
</evidence>
<dbReference type="Pfam" id="PF07885">
    <property type="entry name" value="Ion_trans_2"/>
    <property type="match status" value="1"/>
</dbReference>
<name>A0A151Z2J9_TIELA</name>
<feature type="compositionally biased region" description="Low complexity" evidence="12">
    <location>
        <begin position="42"/>
        <end position="62"/>
    </location>
</feature>
<keyword evidence="2" id="KW-0813">Transport</keyword>
<feature type="compositionally biased region" description="Low complexity" evidence="12">
    <location>
        <begin position="717"/>
        <end position="736"/>
    </location>
</feature>
<dbReference type="InterPro" id="IPR036291">
    <property type="entry name" value="NAD(P)-bd_dom_sf"/>
</dbReference>
<dbReference type="GO" id="GO:0005267">
    <property type="term" value="F:potassium channel activity"/>
    <property type="evidence" value="ECO:0007669"/>
    <property type="project" value="UniProtKB-KW"/>
</dbReference>
<dbReference type="InterPro" id="IPR003929">
    <property type="entry name" value="K_chnl_BK_asu"/>
</dbReference>
<evidence type="ECO:0000259" key="14">
    <source>
        <dbReference type="Pfam" id="PF03493"/>
    </source>
</evidence>
<dbReference type="Gene3D" id="1.10.287.70">
    <property type="match status" value="1"/>
</dbReference>
<gene>
    <name evidence="17" type="ORF">DLAC_11417</name>
</gene>
<organism evidence="17 18">
    <name type="scientific">Tieghemostelium lacteum</name>
    <name type="common">Slime mold</name>
    <name type="synonym">Dictyostelium lacteum</name>
    <dbReference type="NCBI Taxonomy" id="361077"/>
    <lineage>
        <taxon>Eukaryota</taxon>
        <taxon>Amoebozoa</taxon>
        <taxon>Evosea</taxon>
        <taxon>Eumycetozoa</taxon>
        <taxon>Dictyostelia</taxon>
        <taxon>Dictyosteliales</taxon>
        <taxon>Raperosteliaceae</taxon>
        <taxon>Tieghemostelium</taxon>
    </lineage>
</organism>
<keyword evidence="9 13" id="KW-0472">Membrane</keyword>
<reference evidence="17 18" key="1">
    <citation type="submission" date="2015-12" db="EMBL/GenBank/DDBJ databases">
        <title>Dictyostelia acquired genes for synthesis and detection of signals that induce cell-type specialization by lateral gene transfer from prokaryotes.</title>
        <authorList>
            <person name="Gloeckner G."/>
            <person name="Schaap P."/>
        </authorList>
    </citation>
    <scope>NUCLEOTIDE SEQUENCE [LARGE SCALE GENOMIC DNA]</scope>
    <source>
        <strain evidence="17 18">TK</strain>
    </source>
</reference>
<evidence type="ECO:0000256" key="8">
    <source>
        <dbReference type="ARBA" id="ARBA00023065"/>
    </source>
</evidence>
<evidence type="ECO:0000256" key="12">
    <source>
        <dbReference type="SAM" id="MobiDB-lite"/>
    </source>
</evidence>
<protein>
    <submittedName>
        <fullName evidence="17">Calcium-activated BK potassium channel</fullName>
    </submittedName>
</protein>